<dbReference type="CDD" id="cd16664">
    <property type="entry name" value="RING-Ubox_PUB"/>
    <property type="match status" value="1"/>
</dbReference>
<dbReference type="FunFam" id="3.30.40.10:FF:000442">
    <property type="entry name" value="RING-type E3 ubiquitin transferase"/>
    <property type="match status" value="1"/>
</dbReference>
<dbReference type="Pfam" id="PF25598">
    <property type="entry name" value="ARM_PUB"/>
    <property type="match status" value="1"/>
</dbReference>
<feature type="domain" description="U-box" evidence="8">
    <location>
        <begin position="276"/>
        <end position="350"/>
    </location>
</feature>
<dbReference type="PANTHER" id="PTHR23315:SF307">
    <property type="entry name" value="U-BOX DOMAIN-CONTAINING PROTEIN 19"/>
    <property type="match status" value="1"/>
</dbReference>
<dbReference type="SUPFAM" id="SSF48371">
    <property type="entry name" value="ARM repeat"/>
    <property type="match status" value="1"/>
</dbReference>
<dbReference type="Gene3D" id="1.25.10.10">
    <property type="entry name" value="Leucine-rich Repeat Variant"/>
    <property type="match status" value="2"/>
</dbReference>
<evidence type="ECO:0000313" key="9">
    <source>
        <dbReference type="EMBL" id="KAJ8773793.1"/>
    </source>
</evidence>
<evidence type="ECO:0000256" key="2">
    <source>
        <dbReference type="ARBA" id="ARBA00004906"/>
    </source>
</evidence>
<dbReference type="Pfam" id="PF25368">
    <property type="entry name" value="PUB10_N"/>
    <property type="match status" value="1"/>
</dbReference>
<feature type="repeat" description="ARM" evidence="7">
    <location>
        <begin position="421"/>
        <end position="463"/>
    </location>
</feature>
<dbReference type="AlphaFoldDB" id="A0AAV8U7H0"/>
<dbReference type="InterPro" id="IPR016024">
    <property type="entry name" value="ARM-type_fold"/>
</dbReference>
<comment type="caution">
    <text evidence="9">The sequence shown here is derived from an EMBL/GenBank/DDBJ whole genome shotgun (WGS) entry which is preliminary data.</text>
</comment>
<keyword evidence="10" id="KW-1185">Reference proteome</keyword>
<dbReference type="InterPro" id="IPR013083">
    <property type="entry name" value="Znf_RING/FYVE/PHD"/>
</dbReference>
<keyword evidence="6" id="KW-0833">Ubl conjugation pathway</keyword>
<dbReference type="FunFam" id="1.25.10.10:FF:000485">
    <property type="entry name" value="RING-type E3 ubiquitin transferase"/>
    <property type="match status" value="1"/>
</dbReference>
<keyword evidence="4" id="KW-0808">Transferase</keyword>
<dbReference type="InterPro" id="IPR011989">
    <property type="entry name" value="ARM-like"/>
</dbReference>
<organism evidence="9 10">
    <name type="scientific">Erythroxylum novogranatense</name>
    <dbReference type="NCBI Taxonomy" id="1862640"/>
    <lineage>
        <taxon>Eukaryota</taxon>
        <taxon>Viridiplantae</taxon>
        <taxon>Streptophyta</taxon>
        <taxon>Embryophyta</taxon>
        <taxon>Tracheophyta</taxon>
        <taxon>Spermatophyta</taxon>
        <taxon>Magnoliopsida</taxon>
        <taxon>eudicotyledons</taxon>
        <taxon>Gunneridae</taxon>
        <taxon>Pentapetalae</taxon>
        <taxon>rosids</taxon>
        <taxon>fabids</taxon>
        <taxon>Malpighiales</taxon>
        <taxon>Erythroxylaceae</taxon>
        <taxon>Erythroxylum</taxon>
    </lineage>
</organism>
<evidence type="ECO:0000256" key="6">
    <source>
        <dbReference type="ARBA" id="ARBA00022786"/>
    </source>
</evidence>
<dbReference type="InterPro" id="IPR045210">
    <property type="entry name" value="RING-Ubox_PUB"/>
</dbReference>
<evidence type="ECO:0000256" key="7">
    <source>
        <dbReference type="PROSITE-ProRule" id="PRU00259"/>
    </source>
</evidence>
<dbReference type="PANTHER" id="PTHR23315">
    <property type="entry name" value="U BOX DOMAIN-CONTAINING"/>
    <property type="match status" value="1"/>
</dbReference>
<dbReference type="GO" id="GO:0061630">
    <property type="term" value="F:ubiquitin protein ligase activity"/>
    <property type="evidence" value="ECO:0007669"/>
    <property type="project" value="UniProtKB-EC"/>
</dbReference>
<dbReference type="Proteomes" id="UP001159364">
    <property type="component" value="Linkage Group LG01"/>
</dbReference>
<evidence type="ECO:0000256" key="3">
    <source>
        <dbReference type="ARBA" id="ARBA00012483"/>
    </source>
</evidence>
<dbReference type="GO" id="GO:0016567">
    <property type="term" value="P:protein ubiquitination"/>
    <property type="evidence" value="ECO:0007669"/>
    <property type="project" value="InterPro"/>
</dbReference>
<dbReference type="Pfam" id="PF04564">
    <property type="entry name" value="U-box"/>
    <property type="match status" value="1"/>
</dbReference>
<dbReference type="SUPFAM" id="SSF57850">
    <property type="entry name" value="RING/U-box"/>
    <property type="match status" value="1"/>
</dbReference>
<dbReference type="SMART" id="SM00504">
    <property type="entry name" value="Ubox"/>
    <property type="match status" value="1"/>
</dbReference>
<sequence length="685" mass="76178">MIQMSIRSARRILTFPAIHPCESVAPSTLLTSLTDLAHAIRGYRSKVFSCNSLIGREAIRQVSNLLHFFNEIRALRSGLPDSFVLGLSELHLTLQKVLFLLEDCTRDGSRIWMLINSELVSGQFRVFIRSIAMSLDVLPLWLLDVSVEVKELVELVARQARKARSEVDLEDKRVIDEVMSILSQFQDGANPEKSDLKEVLDYIGVKKWNDCRKEVKFLEAEMELEYSEGKRDLTLLSSLMALMSYSRCVLFDPIDNGIAQLVDLECKFQRDGVRCLNSDDFRCPISLEIMKDPVTLETGHTYDRSSILKWFRNGNQTCPKTGKKLTSTELVPNLTVKRLIQQYCVEHGLPVVVESIHKNRDVTRTLAAGSLAAEGAIKMVSCFLANRLQNGGCEDMNKAACEIRILSKTSVFNRSCLAEAGVIPYLLNLLLSEDAVCQENAIAALLNLSKHSRSKALIVENGGLVLIVDVLRRGLKMEAMQHAAAIIFYLASVEEYRKLIGESTNAIPALVEMVKEGSDRGKKNALVAIYGLLMYHGNRWRVLTAKIVPLLLSLLTSSEGEELITDSLAVLATLAENFDGAKEVLCNGALPQILGIFLSSYSRTAKEQCVSLLLALCINGGQDVVGALIKNASLMESLYSQLTEGTSKASKKASALIRILHEFYERNSSPSKTSVLSRERFIHVW</sequence>
<evidence type="ECO:0000313" key="10">
    <source>
        <dbReference type="Proteomes" id="UP001159364"/>
    </source>
</evidence>
<dbReference type="PROSITE" id="PS51698">
    <property type="entry name" value="U_BOX"/>
    <property type="match status" value="1"/>
</dbReference>
<name>A0AAV8U7H0_9ROSI</name>
<comment type="catalytic activity">
    <reaction evidence="1">
        <text>S-ubiquitinyl-[E2 ubiquitin-conjugating enzyme]-L-cysteine + [acceptor protein]-L-lysine = [E2 ubiquitin-conjugating enzyme]-L-cysteine + N(6)-ubiquitinyl-[acceptor protein]-L-lysine.</text>
        <dbReference type="EC" id="2.3.2.27"/>
    </reaction>
</comment>
<evidence type="ECO:0000259" key="8">
    <source>
        <dbReference type="PROSITE" id="PS51698"/>
    </source>
</evidence>
<protein>
    <recommendedName>
        <fullName evidence="3">RING-type E3 ubiquitin transferase</fullName>
        <ecNumber evidence="3">2.3.2.27</ecNumber>
    </recommendedName>
</protein>
<dbReference type="InterPro" id="IPR058678">
    <property type="entry name" value="ARM_PUB"/>
</dbReference>
<comment type="pathway">
    <text evidence="2">Protein modification; protein ubiquitination.</text>
</comment>
<evidence type="ECO:0000256" key="1">
    <source>
        <dbReference type="ARBA" id="ARBA00000900"/>
    </source>
</evidence>
<dbReference type="PROSITE" id="PS50176">
    <property type="entry name" value="ARM_REPEAT"/>
    <property type="match status" value="1"/>
</dbReference>
<proteinExistence type="predicted"/>
<keyword evidence="5" id="KW-0677">Repeat</keyword>
<evidence type="ECO:0000256" key="5">
    <source>
        <dbReference type="ARBA" id="ARBA00022737"/>
    </source>
</evidence>
<dbReference type="EC" id="2.3.2.27" evidence="3"/>
<dbReference type="GO" id="GO:0010029">
    <property type="term" value="P:regulation of seed germination"/>
    <property type="evidence" value="ECO:0007669"/>
    <property type="project" value="UniProtKB-ARBA"/>
</dbReference>
<dbReference type="InterPro" id="IPR003613">
    <property type="entry name" value="Ubox_domain"/>
</dbReference>
<dbReference type="Gene3D" id="3.30.40.10">
    <property type="entry name" value="Zinc/RING finger domain, C3HC4 (zinc finger)"/>
    <property type="match status" value="1"/>
</dbReference>
<evidence type="ECO:0000256" key="4">
    <source>
        <dbReference type="ARBA" id="ARBA00022679"/>
    </source>
</evidence>
<dbReference type="SMART" id="SM00185">
    <property type="entry name" value="ARM"/>
    <property type="match status" value="3"/>
</dbReference>
<dbReference type="EMBL" id="JAIWQS010000001">
    <property type="protein sequence ID" value="KAJ8773793.1"/>
    <property type="molecule type" value="Genomic_DNA"/>
</dbReference>
<accession>A0AAV8U7H0</accession>
<reference evidence="9 10" key="1">
    <citation type="submission" date="2021-09" db="EMBL/GenBank/DDBJ databases">
        <title>Genomic insights and catalytic innovation underlie evolution of tropane alkaloids biosynthesis.</title>
        <authorList>
            <person name="Wang Y.-J."/>
            <person name="Tian T."/>
            <person name="Huang J.-P."/>
            <person name="Huang S.-X."/>
        </authorList>
    </citation>
    <scope>NUCLEOTIDE SEQUENCE [LARGE SCALE GENOMIC DNA]</scope>
    <source>
        <strain evidence="9">KIB-2018</strain>
        <tissue evidence="9">Leaf</tissue>
    </source>
</reference>
<dbReference type="InterPro" id="IPR000225">
    <property type="entry name" value="Armadillo"/>
</dbReference>
<dbReference type="InterPro" id="IPR057623">
    <property type="entry name" value="PUB12-19-like_N"/>
</dbReference>
<gene>
    <name evidence="9" type="ORF">K2173_008256</name>
</gene>